<dbReference type="PANTHER" id="PTHR21666">
    <property type="entry name" value="PEPTIDASE-RELATED"/>
    <property type="match status" value="1"/>
</dbReference>
<dbReference type="OrthoDB" id="9809488at2"/>
<dbReference type="Proteomes" id="UP000325529">
    <property type="component" value="Chromosome"/>
</dbReference>
<reference evidence="3 4" key="1">
    <citation type="submission" date="2017-09" db="EMBL/GenBank/DDBJ databases">
        <authorList>
            <person name="Lee N."/>
            <person name="Cho B.-K."/>
        </authorList>
    </citation>
    <scope>NUCLEOTIDE SEQUENCE [LARGE SCALE GENOMIC DNA]</scope>
    <source>
        <strain evidence="3 4">ATCC 12853</strain>
    </source>
</reference>
<keyword evidence="4" id="KW-1185">Reference proteome</keyword>
<dbReference type="InterPro" id="IPR050570">
    <property type="entry name" value="Cell_wall_metabolism_enzyme"/>
</dbReference>
<keyword evidence="1" id="KW-0472">Membrane</keyword>
<dbReference type="GO" id="GO:0004222">
    <property type="term" value="F:metalloendopeptidase activity"/>
    <property type="evidence" value="ECO:0007669"/>
    <property type="project" value="TreeGrafter"/>
</dbReference>
<proteinExistence type="predicted"/>
<evidence type="ECO:0000313" key="4">
    <source>
        <dbReference type="Proteomes" id="UP000325529"/>
    </source>
</evidence>
<evidence type="ECO:0000256" key="1">
    <source>
        <dbReference type="SAM" id="Phobius"/>
    </source>
</evidence>
<keyword evidence="1" id="KW-0812">Transmembrane</keyword>
<feature type="domain" description="M23ase beta-sheet core" evidence="2">
    <location>
        <begin position="185"/>
        <end position="243"/>
    </location>
</feature>
<dbReference type="CDD" id="cd12797">
    <property type="entry name" value="M23_peptidase"/>
    <property type="match status" value="1"/>
</dbReference>
<organism evidence="3 4">
    <name type="scientific">Streptomyces kanamyceticus</name>
    <dbReference type="NCBI Taxonomy" id="1967"/>
    <lineage>
        <taxon>Bacteria</taxon>
        <taxon>Bacillati</taxon>
        <taxon>Actinomycetota</taxon>
        <taxon>Actinomycetes</taxon>
        <taxon>Kitasatosporales</taxon>
        <taxon>Streptomycetaceae</taxon>
        <taxon>Streptomyces</taxon>
    </lineage>
</organism>
<protein>
    <submittedName>
        <fullName evidence="3">M23 family metallopeptidase</fullName>
    </submittedName>
</protein>
<evidence type="ECO:0000259" key="2">
    <source>
        <dbReference type="Pfam" id="PF01551"/>
    </source>
</evidence>
<dbReference type="SUPFAM" id="SSF51261">
    <property type="entry name" value="Duplicated hybrid motif"/>
    <property type="match status" value="1"/>
</dbReference>
<dbReference type="EMBL" id="CP023699">
    <property type="protein sequence ID" value="QEU93335.1"/>
    <property type="molecule type" value="Genomic_DNA"/>
</dbReference>
<sequence length="277" mass="29768">MSVRRRKFAVTLQRLLLLFVAVHLIVDFTVGLPYPSWLGLIAVVGVFGLSFALASSARREAKLSEPPAPVEIDPPVTGRWSALNSPADKVPSHGTHGYGQSYAIDITAEPAEGPARPAFAWLWPIARRNRAFPAFGAPLLAVADATVVHAEDRQRDHLSRNSLAALLYLMVVEGFGRSLGGARRIVGNHVILDLGEGTYAVYAHVRRGSLTVRAGDKVLAGQELGSCGNSGNSTEPHVHFQLMDGPDLDTARGVPFTWRGVGVPANGEVFTVEPQRV</sequence>
<dbReference type="InterPro" id="IPR011055">
    <property type="entry name" value="Dup_hybrid_motif"/>
</dbReference>
<dbReference type="Pfam" id="PF01551">
    <property type="entry name" value="Peptidase_M23"/>
    <property type="match status" value="1"/>
</dbReference>
<keyword evidence="1" id="KW-1133">Transmembrane helix</keyword>
<accession>A0A5J6GHF5</accession>
<dbReference type="AlphaFoldDB" id="A0A5J6GHF5"/>
<dbReference type="InterPro" id="IPR016047">
    <property type="entry name" value="M23ase_b-sheet_dom"/>
</dbReference>
<feature type="transmembrane region" description="Helical" evidence="1">
    <location>
        <begin position="34"/>
        <end position="54"/>
    </location>
</feature>
<evidence type="ECO:0000313" key="3">
    <source>
        <dbReference type="EMBL" id="QEU93335.1"/>
    </source>
</evidence>
<dbReference type="PANTHER" id="PTHR21666:SF270">
    <property type="entry name" value="MUREIN HYDROLASE ACTIVATOR ENVC"/>
    <property type="match status" value="1"/>
</dbReference>
<gene>
    <name evidence="3" type="ORF">CP970_22570</name>
</gene>
<name>A0A5J6GHF5_STRKN</name>
<dbReference type="KEGG" id="ska:CP970_22570"/>
<dbReference type="Gene3D" id="2.70.70.10">
    <property type="entry name" value="Glucose Permease (Domain IIA)"/>
    <property type="match status" value="1"/>
</dbReference>
<dbReference type="RefSeq" id="WP_055544092.1">
    <property type="nucleotide sequence ID" value="NZ_CP023699.1"/>
</dbReference>